<reference evidence="2" key="2">
    <citation type="submission" date="2020-09" db="EMBL/GenBank/DDBJ databases">
        <authorList>
            <person name="Sun Q."/>
            <person name="Zhou Y."/>
        </authorList>
    </citation>
    <scope>NUCLEOTIDE SEQUENCE</scope>
    <source>
        <strain evidence="2">CGMCC 4.7299</strain>
    </source>
</reference>
<dbReference type="GO" id="GO:0006355">
    <property type="term" value="P:regulation of DNA-templated transcription"/>
    <property type="evidence" value="ECO:0007669"/>
    <property type="project" value="InterPro"/>
</dbReference>
<comment type="caution">
    <text evidence="2">The sequence shown here is derived from an EMBL/GenBank/DDBJ whole genome shotgun (WGS) entry which is preliminary data.</text>
</comment>
<evidence type="ECO:0000313" key="2">
    <source>
        <dbReference type="EMBL" id="GGL02515.1"/>
    </source>
</evidence>
<dbReference type="Proteomes" id="UP000656042">
    <property type="component" value="Unassembled WGS sequence"/>
</dbReference>
<evidence type="ECO:0000256" key="1">
    <source>
        <dbReference type="SAM" id="MobiDB-lite"/>
    </source>
</evidence>
<dbReference type="EMBL" id="BMMX01000020">
    <property type="protein sequence ID" value="GGL02515.1"/>
    <property type="molecule type" value="Genomic_DNA"/>
</dbReference>
<evidence type="ECO:0000313" key="3">
    <source>
        <dbReference type="Proteomes" id="UP000656042"/>
    </source>
</evidence>
<dbReference type="AlphaFoldDB" id="A0A8J3FPW6"/>
<name>A0A8J3FPW6_9ACTN</name>
<keyword evidence="3" id="KW-1185">Reference proteome</keyword>
<dbReference type="SUPFAM" id="SSF47598">
    <property type="entry name" value="Ribbon-helix-helix"/>
    <property type="match status" value="1"/>
</dbReference>
<gene>
    <name evidence="2" type="ORF">GCM10012284_41340</name>
</gene>
<feature type="region of interest" description="Disordered" evidence="1">
    <location>
        <begin position="59"/>
        <end position="97"/>
    </location>
</feature>
<dbReference type="RefSeq" id="WP_189080904.1">
    <property type="nucleotide sequence ID" value="NZ_BMMX01000020.1"/>
</dbReference>
<reference evidence="2" key="1">
    <citation type="journal article" date="2014" name="Int. J. Syst. Evol. Microbiol.">
        <title>Complete genome sequence of Corynebacterium casei LMG S-19264T (=DSM 44701T), isolated from a smear-ripened cheese.</title>
        <authorList>
            <consortium name="US DOE Joint Genome Institute (JGI-PGF)"/>
            <person name="Walter F."/>
            <person name="Albersmeier A."/>
            <person name="Kalinowski J."/>
            <person name="Ruckert C."/>
        </authorList>
    </citation>
    <scope>NUCLEOTIDE SEQUENCE</scope>
    <source>
        <strain evidence="2">CGMCC 4.7299</strain>
    </source>
</reference>
<protein>
    <submittedName>
        <fullName evidence="2">Uncharacterized protein</fullName>
    </submittedName>
</protein>
<proteinExistence type="predicted"/>
<dbReference type="InterPro" id="IPR010985">
    <property type="entry name" value="Ribbon_hlx_hlx"/>
</dbReference>
<accession>A0A8J3FPW6</accession>
<organism evidence="2 3">
    <name type="scientific">Mangrovihabitans endophyticus</name>
    <dbReference type="NCBI Taxonomy" id="1751298"/>
    <lineage>
        <taxon>Bacteria</taxon>
        <taxon>Bacillati</taxon>
        <taxon>Actinomycetota</taxon>
        <taxon>Actinomycetes</taxon>
        <taxon>Micromonosporales</taxon>
        <taxon>Micromonosporaceae</taxon>
        <taxon>Mangrovihabitans</taxon>
    </lineage>
</organism>
<sequence length="97" mass="10340">MTVTLTVRDVPEEVRDLLADQARERGQSLQGFLLTVLGRQAGFGRNRQILAEVIRELDGSGGADEDAPDASDFLASARAERGLPDSGPSPRHGRGVA</sequence>